<comment type="caution">
    <text evidence="1">The sequence shown here is derived from an EMBL/GenBank/DDBJ whole genome shotgun (WGS) entry which is preliminary data.</text>
</comment>
<reference evidence="1" key="1">
    <citation type="submission" date="2022-06" db="EMBL/GenBank/DDBJ databases">
        <title>New cyanobacteria of genus Symplocastrum in benthos of Lake Baikal.</title>
        <authorList>
            <person name="Sorokovikova E."/>
            <person name="Tikhonova I."/>
            <person name="Krasnopeev A."/>
            <person name="Evseev P."/>
            <person name="Gladkikh A."/>
            <person name="Belykh O."/>
        </authorList>
    </citation>
    <scope>NUCLEOTIDE SEQUENCE</scope>
    <source>
        <strain evidence="1">BBK-W-15</strain>
    </source>
</reference>
<organism evidence="1 2">
    <name type="scientific">Limnofasciculus baicalensis BBK-W-15</name>
    <dbReference type="NCBI Taxonomy" id="2699891"/>
    <lineage>
        <taxon>Bacteria</taxon>
        <taxon>Bacillati</taxon>
        <taxon>Cyanobacteriota</taxon>
        <taxon>Cyanophyceae</taxon>
        <taxon>Coleofasciculales</taxon>
        <taxon>Coleofasciculaceae</taxon>
        <taxon>Limnofasciculus</taxon>
        <taxon>Limnofasciculus baicalensis</taxon>
    </lineage>
</organism>
<sequence length="235" mass="27687">MADLLQAKEIKDRLRSLIEEADSIDPSLARRLEEINRWVKDIKTGSLTAKRFVLLFLQQIIRDSQILLALKTLDSEEERKLYYDRMTPTEKYWYGYLFPKWLNESDTKFYIWKKKLMAGEFYHEDAGIIKAIATEIIRRQGTFWYCYVADFSMGTDIIASSRLAKPLCIQLTTVSDEFSQEKSQHWENTMKNWGIERGLFLSFNPTDTNFVNQIVNVLLYNSDQLRTGVYLKFSL</sequence>
<name>A0AAE3GSM8_9CYAN</name>
<keyword evidence="2" id="KW-1185">Reference proteome</keyword>
<accession>A0AAE3GSM8</accession>
<proteinExistence type="predicted"/>
<gene>
    <name evidence="1" type="ORF">NJ959_13765</name>
</gene>
<evidence type="ECO:0000313" key="1">
    <source>
        <dbReference type="EMBL" id="MCP2729519.1"/>
    </source>
</evidence>
<dbReference type="EMBL" id="JAMZMM010000122">
    <property type="protein sequence ID" value="MCP2729519.1"/>
    <property type="molecule type" value="Genomic_DNA"/>
</dbReference>
<dbReference type="Proteomes" id="UP001204953">
    <property type="component" value="Unassembled WGS sequence"/>
</dbReference>
<dbReference type="AlphaFoldDB" id="A0AAE3GSM8"/>
<protein>
    <submittedName>
        <fullName evidence="1">Uncharacterized protein</fullName>
    </submittedName>
</protein>
<evidence type="ECO:0000313" key="2">
    <source>
        <dbReference type="Proteomes" id="UP001204953"/>
    </source>
</evidence>